<dbReference type="EMBL" id="MU273540">
    <property type="protein sequence ID" value="KAI0032635.1"/>
    <property type="molecule type" value="Genomic_DNA"/>
</dbReference>
<gene>
    <name evidence="1" type="ORF">K488DRAFT_85677</name>
</gene>
<protein>
    <submittedName>
        <fullName evidence="1">Elongation factor 1-gamma</fullName>
    </submittedName>
</protein>
<sequence>MSAGILYTTSEVESKRIRAIAAYAGLSIDVKESGDVAKTPTFETTDGFKVFEAAAIGRYLASLAPNSTLLPSDAKDAALVDQWVAFTDSSVALSTSIALKLVRGSITPYNKPIHTHFLDTTIGALTILEKALVTRTFLATERVTLADLSLAAELQLAFSTIIDASARASLPNVLRHYETIVNQSAVKDVFGSTTYTEKSLQYTPPAKEKKEKKTEEAPKPKAEKKPKPAEDDEEDDRPVEEPKAKNPLDSLPKSSFNLEDWKRAYSNKDTRGPDGAIEWFYQHFDKEGFSVWRIDFKYPTELTQIFMSSNLIGGFFNRLEASRKYLFGSMGVLGTSNDSLISGTLIARGQDIKPVVEVAPDWESYDFKCLDLDNEEDKKFFEAALAWDLALDGKAWADGKNFK</sequence>
<keyword evidence="1" id="KW-0251">Elongation factor</keyword>
<name>A0ACB8QLY1_9AGAM</name>
<reference evidence="1" key="1">
    <citation type="submission" date="2021-02" db="EMBL/GenBank/DDBJ databases">
        <authorList>
            <consortium name="DOE Joint Genome Institute"/>
            <person name="Ahrendt S."/>
            <person name="Looney B.P."/>
            <person name="Miyauchi S."/>
            <person name="Morin E."/>
            <person name="Drula E."/>
            <person name="Courty P.E."/>
            <person name="Chicoki N."/>
            <person name="Fauchery L."/>
            <person name="Kohler A."/>
            <person name="Kuo A."/>
            <person name="Labutti K."/>
            <person name="Pangilinan J."/>
            <person name="Lipzen A."/>
            <person name="Riley R."/>
            <person name="Andreopoulos W."/>
            <person name="He G."/>
            <person name="Johnson J."/>
            <person name="Barry K.W."/>
            <person name="Grigoriev I.V."/>
            <person name="Nagy L."/>
            <person name="Hibbett D."/>
            <person name="Henrissat B."/>
            <person name="Matheny P.B."/>
            <person name="Labbe J."/>
            <person name="Martin F."/>
        </authorList>
    </citation>
    <scope>NUCLEOTIDE SEQUENCE</scope>
    <source>
        <strain evidence="1">EC-137</strain>
    </source>
</reference>
<accession>A0ACB8QLY1</accession>
<comment type="caution">
    <text evidence="1">The sequence shown here is derived from an EMBL/GenBank/DDBJ whole genome shotgun (WGS) entry which is preliminary data.</text>
</comment>
<evidence type="ECO:0000313" key="1">
    <source>
        <dbReference type="EMBL" id="KAI0032635.1"/>
    </source>
</evidence>
<proteinExistence type="predicted"/>
<keyword evidence="1" id="KW-0648">Protein biosynthesis</keyword>
<keyword evidence="2" id="KW-1185">Reference proteome</keyword>
<evidence type="ECO:0000313" key="2">
    <source>
        <dbReference type="Proteomes" id="UP000814128"/>
    </source>
</evidence>
<organism evidence="1 2">
    <name type="scientific">Vararia minispora EC-137</name>
    <dbReference type="NCBI Taxonomy" id="1314806"/>
    <lineage>
        <taxon>Eukaryota</taxon>
        <taxon>Fungi</taxon>
        <taxon>Dikarya</taxon>
        <taxon>Basidiomycota</taxon>
        <taxon>Agaricomycotina</taxon>
        <taxon>Agaricomycetes</taxon>
        <taxon>Russulales</taxon>
        <taxon>Lachnocladiaceae</taxon>
        <taxon>Vararia</taxon>
    </lineage>
</organism>
<dbReference type="Proteomes" id="UP000814128">
    <property type="component" value="Unassembled WGS sequence"/>
</dbReference>
<reference evidence="1" key="2">
    <citation type="journal article" date="2022" name="New Phytol.">
        <title>Evolutionary transition to the ectomycorrhizal habit in the genomes of a hyperdiverse lineage of mushroom-forming fungi.</title>
        <authorList>
            <person name="Looney B."/>
            <person name="Miyauchi S."/>
            <person name="Morin E."/>
            <person name="Drula E."/>
            <person name="Courty P.E."/>
            <person name="Kohler A."/>
            <person name="Kuo A."/>
            <person name="LaButti K."/>
            <person name="Pangilinan J."/>
            <person name="Lipzen A."/>
            <person name="Riley R."/>
            <person name="Andreopoulos W."/>
            <person name="He G."/>
            <person name="Johnson J."/>
            <person name="Nolan M."/>
            <person name="Tritt A."/>
            <person name="Barry K.W."/>
            <person name="Grigoriev I.V."/>
            <person name="Nagy L.G."/>
            <person name="Hibbett D."/>
            <person name="Henrissat B."/>
            <person name="Matheny P.B."/>
            <person name="Labbe J."/>
            <person name="Martin F.M."/>
        </authorList>
    </citation>
    <scope>NUCLEOTIDE SEQUENCE</scope>
    <source>
        <strain evidence="1">EC-137</strain>
    </source>
</reference>